<evidence type="ECO:0000259" key="2">
    <source>
        <dbReference type="Pfam" id="PF01569"/>
    </source>
</evidence>
<proteinExistence type="predicted"/>
<dbReference type="KEGG" id="psd:DSC_00660"/>
<feature type="transmembrane region" description="Helical" evidence="1">
    <location>
        <begin position="104"/>
        <end position="122"/>
    </location>
</feature>
<evidence type="ECO:0000256" key="1">
    <source>
        <dbReference type="SAM" id="Phobius"/>
    </source>
</evidence>
<feature type="domain" description="Phosphatidic acid phosphatase type 2/haloperoxidase" evidence="2">
    <location>
        <begin position="107"/>
        <end position="234"/>
    </location>
</feature>
<dbReference type="HOGENOM" id="CLU_070327_2_0_6"/>
<sequence>MQMPATRLLRVRAAARLRPDLLLWGPLGAAIAAIALLQGAGADRWLADQLYALEGGRWALQHAWFTEDLVHRWGKRLDILAWLVMACTRMVLARDAGKRAWWRPLDYLLVATLTGPLMVSWLKSWTAVDCPWDLVRYGGSHPYVELLQPRPAGHGPGQCFPAGHASAGYGWLALFFGLGALDRRWGWIGLGIALGVGLVFGISQQLRGAHFLSHDVASAAVCWLMAWVCARLMLPRQPAVKA</sequence>
<gene>
    <name evidence="3" type="ordered locus">DSC_00660</name>
</gene>
<dbReference type="RefSeq" id="WP_014162106.1">
    <property type="nucleotide sequence ID" value="NC_016147.2"/>
</dbReference>
<evidence type="ECO:0000313" key="4">
    <source>
        <dbReference type="Proteomes" id="UP000005870"/>
    </source>
</evidence>
<reference evidence="3 4" key="1">
    <citation type="journal article" date="2012" name="J. Bacteriol.">
        <title>Complete Genome Sequence of the BTEX-Degrading Bacterium Pseudoxanthomonas spadix BD-a59.</title>
        <authorList>
            <person name="Lee S.H."/>
            <person name="Jin H.M."/>
            <person name="Lee H.J."/>
            <person name="Kim J.M."/>
            <person name="Jeon C.O."/>
        </authorList>
    </citation>
    <scope>NUCLEOTIDE SEQUENCE [LARGE SCALE GENOMIC DNA]</scope>
    <source>
        <strain evidence="3 4">BD-a59</strain>
    </source>
</reference>
<feature type="transmembrane region" description="Helical" evidence="1">
    <location>
        <begin position="21"/>
        <end position="41"/>
    </location>
</feature>
<keyword evidence="1" id="KW-0812">Transmembrane</keyword>
<evidence type="ECO:0000313" key="3">
    <source>
        <dbReference type="EMBL" id="AER54785.1"/>
    </source>
</evidence>
<feature type="transmembrane region" description="Helical" evidence="1">
    <location>
        <begin position="185"/>
        <end position="204"/>
    </location>
</feature>
<dbReference type="CDD" id="cd03396">
    <property type="entry name" value="PAP2_like_6"/>
    <property type="match status" value="1"/>
</dbReference>
<dbReference type="Pfam" id="PF01569">
    <property type="entry name" value="PAP2"/>
    <property type="match status" value="1"/>
</dbReference>
<name>G7USB6_PSEUP</name>
<feature type="transmembrane region" description="Helical" evidence="1">
    <location>
        <begin position="160"/>
        <end position="178"/>
    </location>
</feature>
<dbReference type="Proteomes" id="UP000005870">
    <property type="component" value="Chromosome"/>
</dbReference>
<dbReference type="InterPro" id="IPR000326">
    <property type="entry name" value="PAP2/HPO"/>
</dbReference>
<organism evidence="3 4">
    <name type="scientific">Pseudoxanthomonas spadix (strain BD-a59)</name>
    <dbReference type="NCBI Taxonomy" id="1045855"/>
    <lineage>
        <taxon>Bacteria</taxon>
        <taxon>Pseudomonadati</taxon>
        <taxon>Pseudomonadota</taxon>
        <taxon>Gammaproteobacteria</taxon>
        <taxon>Lysobacterales</taxon>
        <taxon>Lysobacteraceae</taxon>
        <taxon>Pseudoxanthomonas</taxon>
    </lineage>
</organism>
<dbReference type="EMBL" id="CP003093">
    <property type="protein sequence ID" value="AER54785.1"/>
    <property type="molecule type" value="Genomic_DNA"/>
</dbReference>
<dbReference type="STRING" id="1045855.DSC_00660"/>
<dbReference type="AlphaFoldDB" id="G7USB6"/>
<protein>
    <submittedName>
        <fullName evidence="3">Phosphoesterase, PA-phosphatase-like protein</fullName>
    </submittedName>
</protein>
<dbReference type="InterPro" id="IPR036938">
    <property type="entry name" value="PAP2/HPO_sf"/>
</dbReference>
<keyword evidence="1" id="KW-0472">Membrane</keyword>
<keyword evidence="4" id="KW-1185">Reference proteome</keyword>
<dbReference type="SUPFAM" id="SSF48317">
    <property type="entry name" value="Acid phosphatase/Vanadium-dependent haloperoxidase"/>
    <property type="match status" value="1"/>
</dbReference>
<feature type="transmembrane region" description="Helical" evidence="1">
    <location>
        <begin position="216"/>
        <end position="234"/>
    </location>
</feature>
<keyword evidence="1" id="KW-1133">Transmembrane helix</keyword>
<accession>G7USB6</accession>
<dbReference type="Gene3D" id="1.20.144.10">
    <property type="entry name" value="Phosphatidic acid phosphatase type 2/haloperoxidase"/>
    <property type="match status" value="1"/>
</dbReference>
<feature type="transmembrane region" description="Helical" evidence="1">
    <location>
        <begin position="73"/>
        <end position="92"/>
    </location>
</feature>
<dbReference type="eggNOG" id="COG3907">
    <property type="taxonomic scope" value="Bacteria"/>
</dbReference>